<dbReference type="InterPro" id="IPR029787">
    <property type="entry name" value="Nucleotide_cyclase"/>
</dbReference>
<dbReference type="PROSITE" id="PS50887">
    <property type="entry name" value="GGDEF"/>
    <property type="match status" value="1"/>
</dbReference>
<dbReference type="InterPro" id="IPR043128">
    <property type="entry name" value="Rev_trsase/Diguanyl_cyclase"/>
</dbReference>
<dbReference type="InterPro" id="IPR000160">
    <property type="entry name" value="GGDEF_dom"/>
</dbReference>
<evidence type="ECO:0000313" key="2">
    <source>
        <dbReference type="EMBL" id="NYE03551.1"/>
    </source>
</evidence>
<evidence type="ECO:0000259" key="1">
    <source>
        <dbReference type="PROSITE" id="PS50887"/>
    </source>
</evidence>
<dbReference type="Pfam" id="PF00990">
    <property type="entry name" value="GGDEF"/>
    <property type="match status" value="1"/>
</dbReference>
<organism evidence="2 3">
    <name type="scientific">Neobacillus niacini</name>
    <dbReference type="NCBI Taxonomy" id="86668"/>
    <lineage>
        <taxon>Bacteria</taxon>
        <taxon>Bacillati</taxon>
        <taxon>Bacillota</taxon>
        <taxon>Bacilli</taxon>
        <taxon>Bacillales</taxon>
        <taxon>Bacillaceae</taxon>
        <taxon>Neobacillus</taxon>
    </lineage>
</organism>
<reference evidence="3" key="2">
    <citation type="submission" date="2020-08" db="EMBL/GenBank/DDBJ databases">
        <title>The Agave Microbiome: Exploring the role of microbial communities in plant adaptations to desert environments.</title>
        <authorList>
            <person name="Partida-Martinez L.P."/>
        </authorList>
    </citation>
    <scope>NUCLEOTIDE SEQUENCE [LARGE SCALE GENOMIC DNA]</scope>
    <source>
        <strain evidence="3">AT2.8</strain>
    </source>
</reference>
<proteinExistence type="predicted"/>
<dbReference type="NCBIfam" id="TIGR00254">
    <property type="entry name" value="GGDEF"/>
    <property type="match status" value="1"/>
</dbReference>
<feature type="domain" description="GGDEF" evidence="1">
    <location>
        <begin position="16"/>
        <end position="90"/>
    </location>
</feature>
<evidence type="ECO:0000313" key="3">
    <source>
        <dbReference type="Proteomes" id="UP000548423"/>
    </source>
</evidence>
<dbReference type="SMART" id="SM00267">
    <property type="entry name" value="GGDEF"/>
    <property type="match status" value="1"/>
</dbReference>
<dbReference type="InterPro" id="IPR052163">
    <property type="entry name" value="DGC-Regulatory_Protein"/>
</dbReference>
<reference evidence="3" key="1">
    <citation type="submission" date="2020-07" db="EMBL/GenBank/DDBJ databases">
        <authorList>
            <person name="Partida-Martinez L."/>
            <person name="Huntemann M."/>
            <person name="Clum A."/>
            <person name="Wang J."/>
            <person name="Palaniappan K."/>
            <person name="Ritter S."/>
            <person name="Chen I.-M."/>
            <person name="Stamatis D."/>
            <person name="Reddy T."/>
            <person name="O'Malley R."/>
            <person name="Daum C."/>
            <person name="Shapiro N."/>
            <person name="Ivanova N."/>
            <person name="Kyrpides N."/>
            <person name="Woyke T."/>
        </authorList>
    </citation>
    <scope>NUCLEOTIDE SEQUENCE [LARGE SCALE GENOMIC DNA]</scope>
    <source>
        <strain evidence="3">AT2.8</strain>
    </source>
</reference>
<dbReference type="CDD" id="cd01949">
    <property type="entry name" value="GGDEF"/>
    <property type="match status" value="1"/>
</dbReference>
<dbReference type="EMBL" id="JACCBX010000001">
    <property type="protein sequence ID" value="NYE03551.1"/>
    <property type="molecule type" value="Genomic_DNA"/>
</dbReference>
<dbReference type="PANTHER" id="PTHR46663">
    <property type="entry name" value="DIGUANYLATE CYCLASE DGCT-RELATED"/>
    <property type="match status" value="1"/>
</dbReference>
<protein>
    <submittedName>
        <fullName evidence="2">Diguanylate cyclase (GGDEF)-like protein</fullName>
    </submittedName>
</protein>
<accession>A0A852T5R6</accession>
<dbReference type="AlphaFoldDB" id="A0A852T5R6"/>
<dbReference type="PANTHER" id="PTHR46663:SF2">
    <property type="entry name" value="GGDEF DOMAIN-CONTAINING PROTEIN"/>
    <property type="match status" value="1"/>
</dbReference>
<dbReference type="Proteomes" id="UP000548423">
    <property type="component" value="Unassembled WGS sequence"/>
</dbReference>
<dbReference type="Gene3D" id="3.30.70.270">
    <property type="match status" value="1"/>
</dbReference>
<gene>
    <name evidence="2" type="ORF">F4694_000270</name>
</gene>
<name>A0A852T5R6_9BACI</name>
<sequence>MERLKTAMDEAKRNHYKLAVIFIDLDRFKNINDTLGHEFGDLLLKHVTKEMAKSVRRMDTISRQGGDEFTFLLNRIRSEEDVIPLVERID</sequence>
<comment type="caution">
    <text evidence="2">The sequence shown here is derived from an EMBL/GenBank/DDBJ whole genome shotgun (WGS) entry which is preliminary data.</text>
</comment>
<dbReference type="SUPFAM" id="SSF55073">
    <property type="entry name" value="Nucleotide cyclase"/>
    <property type="match status" value="1"/>
</dbReference>